<dbReference type="Gene3D" id="2.60.120.10">
    <property type="entry name" value="Jelly Rolls"/>
    <property type="match status" value="1"/>
</dbReference>
<dbReference type="Proteomes" id="UP001519287">
    <property type="component" value="Unassembled WGS sequence"/>
</dbReference>
<dbReference type="EMBL" id="JAGGLB010000034">
    <property type="protein sequence ID" value="MBP1995412.1"/>
    <property type="molecule type" value="Genomic_DNA"/>
</dbReference>
<organism evidence="2 3">
    <name type="scientific">Paenibacillus eucommiae</name>
    <dbReference type="NCBI Taxonomy" id="1355755"/>
    <lineage>
        <taxon>Bacteria</taxon>
        <taxon>Bacillati</taxon>
        <taxon>Bacillota</taxon>
        <taxon>Bacilli</taxon>
        <taxon>Bacillales</taxon>
        <taxon>Paenibacillaceae</taxon>
        <taxon>Paenibacillus</taxon>
    </lineage>
</organism>
<feature type="domain" description="Cupin type-2" evidence="1">
    <location>
        <begin position="41"/>
        <end position="103"/>
    </location>
</feature>
<evidence type="ECO:0000313" key="2">
    <source>
        <dbReference type="EMBL" id="MBP1995412.1"/>
    </source>
</evidence>
<keyword evidence="3" id="KW-1185">Reference proteome</keyword>
<sequence>MAVTKEGRGPRKRMIHNPVIGDTVEFLQTKEETGGKYELVEVTLTPGGGNDLHYHLDYEEEFEAVEGILSIECDGEIYRLKPGDRAIARIKSVHRFYNDGKLPILFRVKVTPARNFEQMLRIAYGLAYDGRIKPNGLPRNVLELAVLFIKGGLYPPSPPLSVLRLIFGVLYGIARLSGVEKRLLQRYC</sequence>
<proteinExistence type="predicted"/>
<dbReference type="RefSeq" id="WP_209977220.1">
    <property type="nucleotide sequence ID" value="NZ_JAGGLB010000034.1"/>
</dbReference>
<comment type="caution">
    <text evidence="2">The sequence shown here is derived from an EMBL/GenBank/DDBJ whole genome shotgun (WGS) entry which is preliminary data.</text>
</comment>
<dbReference type="InterPro" id="IPR011051">
    <property type="entry name" value="RmlC_Cupin_sf"/>
</dbReference>
<dbReference type="SUPFAM" id="SSF51182">
    <property type="entry name" value="RmlC-like cupins"/>
    <property type="match status" value="1"/>
</dbReference>
<dbReference type="InterPro" id="IPR014710">
    <property type="entry name" value="RmlC-like_jellyroll"/>
</dbReference>
<dbReference type="Pfam" id="PF07883">
    <property type="entry name" value="Cupin_2"/>
    <property type="match status" value="1"/>
</dbReference>
<accession>A0ABS4J6G2</accession>
<evidence type="ECO:0000313" key="3">
    <source>
        <dbReference type="Proteomes" id="UP001519287"/>
    </source>
</evidence>
<name>A0ABS4J6G2_9BACL</name>
<evidence type="ECO:0000259" key="1">
    <source>
        <dbReference type="Pfam" id="PF07883"/>
    </source>
</evidence>
<reference evidence="2 3" key="1">
    <citation type="submission" date="2021-03" db="EMBL/GenBank/DDBJ databases">
        <title>Genomic Encyclopedia of Type Strains, Phase IV (KMG-IV): sequencing the most valuable type-strain genomes for metagenomic binning, comparative biology and taxonomic classification.</title>
        <authorList>
            <person name="Goeker M."/>
        </authorList>
    </citation>
    <scope>NUCLEOTIDE SEQUENCE [LARGE SCALE GENOMIC DNA]</scope>
    <source>
        <strain evidence="2 3">DSM 26048</strain>
    </source>
</reference>
<protein>
    <submittedName>
        <fullName evidence="2">Mannose-6-phosphate isomerase-like protein (Cupin superfamily)</fullName>
    </submittedName>
</protein>
<gene>
    <name evidence="2" type="ORF">J2Z66_007054</name>
</gene>
<dbReference type="InterPro" id="IPR013096">
    <property type="entry name" value="Cupin_2"/>
</dbReference>